<reference evidence="2" key="1">
    <citation type="submission" date="2021-05" db="EMBL/GenBank/DDBJ databases">
        <authorList>
            <person name="Stam R."/>
        </authorList>
    </citation>
    <scope>NUCLEOTIDE SEQUENCE</scope>
    <source>
        <strain evidence="2">CS162</strain>
    </source>
</reference>
<keyword evidence="3" id="KW-1185">Reference proteome</keyword>
<feature type="compositionally biased region" description="Polar residues" evidence="1">
    <location>
        <begin position="106"/>
        <end position="140"/>
    </location>
</feature>
<dbReference type="RefSeq" id="XP_043165555.1">
    <property type="nucleotide sequence ID" value="XM_043309620.1"/>
</dbReference>
<proteinExistence type="predicted"/>
<evidence type="ECO:0000313" key="2">
    <source>
        <dbReference type="EMBL" id="CAG5147319.1"/>
    </source>
</evidence>
<gene>
    <name evidence="2" type="ORF">ALTATR162_LOCUS2018</name>
</gene>
<organism evidence="2 3">
    <name type="scientific">Alternaria atra</name>
    <dbReference type="NCBI Taxonomy" id="119953"/>
    <lineage>
        <taxon>Eukaryota</taxon>
        <taxon>Fungi</taxon>
        <taxon>Dikarya</taxon>
        <taxon>Ascomycota</taxon>
        <taxon>Pezizomycotina</taxon>
        <taxon>Dothideomycetes</taxon>
        <taxon>Pleosporomycetidae</taxon>
        <taxon>Pleosporales</taxon>
        <taxon>Pleosporineae</taxon>
        <taxon>Pleosporaceae</taxon>
        <taxon>Alternaria</taxon>
        <taxon>Alternaria sect. Ulocladioides</taxon>
    </lineage>
</organism>
<comment type="caution">
    <text evidence="2">The sequence shown here is derived from an EMBL/GenBank/DDBJ whole genome shotgun (WGS) entry which is preliminary data.</text>
</comment>
<evidence type="ECO:0000313" key="3">
    <source>
        <dbReference type="Proteomes" id="UP000676310"/>
    </source>
</evidence>
<dbReference type="Proteomes" id="UP000676310">
    <property type="component" value="Unassembled WGS sequence"/>
</dbReference>
<evidence type="ECO:0000256" key="1">
    <source>
        <dbReference type="SAM" id="MobiDB-lite"/>
    </source>
</evidence>
<name>A0A8J2HXQ0_9PLEO</name>
<dbReference type="EMBL" id="CAJRGZ010000015">
    <property type="protein sequence ID" value="CAG5147319.1"/>
    <property type="molecule type" value="Genomic_DNA"/>
</dbReference>
<feature type="compositionally biased region" description="Low complexity" evidence="1">
    <location>
        <begin position="40"/>
        <end position="54"/>
    </location>
</feature>
<dbReference type="OrthoDB" id="5366256at2759"/>
<feature type="compositionally biased region" description="Low complexity" evidence="1">
    <location>
        <begin position="143"/>
        <end position="168"/>
    </location>
</feature>
<accession>A0A8J2HXQ0</accession>
<dbReference type="GeneID" id="67013417"/>
<dbReference type="AlphaFoldDB" id="A0A8J2HXQ0"/>
<feature type="region of interest" description="Disordered" evidence="1">
    <location>
        <begin position="1"/>
        <end position="220"/>
    </location>
</feature>
<feature type="compositionally biased region" description="Low complexity" evidence="1">
    <location>
        <begin position="175"/>
        <end position="184"/>
    </location>
</feature>
<protein>
    <submittedName>
        <fullName evidence="2">Uncharacterized protein</fullName>
    </submittedName>
</protein>
<feature type="compositionally biased region" description="Basic and acidic residues" evidence="1">
    <location>
        <begin position="192"/>
        <end position="201"/>
    </location>
</feature>
<sequence length="238" mass="26119">MSTLGFMMPPSQYGMGHYGSPQTSYSSGYPPLQSYAEPRSSNSNPYSSSYASSPVHNESQQRRPDQHTILPPYQPQHPSLPRSPYQQQQSTDPLRGHVSSMAPSAHSYTYSAPHNSVPNQSLGSNTYSSSQPYPATTYGSNEYHPLPTMYPPTTTTPTVYPSYESSQSAPPPSGSVPALSSSPSTQVTFYDINEKNQELRRKAPAPGVEPSSHALLQGTDTWRMINASQEERQKQADK</sequence>